<dbReference type="CDD" id="cd01949">
    <property type="entry name" value="GGDEF"/>
    <property type="match status" value="1"/>
</dbReference>
<dbReference type="SUPFAM" id="SSF141868">
    <property type="entry name" value="EAL domain-like"/>
    <property type="match status" value="1"/>
</dbReference>
<dbReference type="EMBL" id="JAABLQ010000001">
    <property type="protein sequence ID" value="NBN79170.1"/>
    <property type="molecule type" value="Genomic_DNA"/>
</dbReference>
<feature type="domain" description="EAL" evidence="2">
    <location>
        <begin position="475"/>
        <end position="728"/>
    </location>
</feature>
<dbReference type="PROSITE" id="PS50887">
    <property type="entry name" value="GGDEF"/>
    <property type="match status" value="1"/>
</dbReference>
<dbReference type="SUPFAM" id="SSF55073">
    <property type="entry name" value="Nucleotide cyclase"/>
    <property type="match status" value="1"/>
</dbReference>
<dbReference type="PANTHER" id="PTHR44757">
    <property type="entry name" value="DIGUANYLATE CYCLASE DGCP"/>
    <property type="match status" value="1"/>
</dbReference>
<evidence type="ECO:0000259" key="2">
    <source>
        <dbReference type="PROSITE" id="PS50883"/>
    </source>
</evidence>
<dbReference type="Proteomes" id="UP000586722">
    <property type="component" value="Unassembled WGS sequence"/>
</dbReference>
<reference evidence="5" key="1">
    <citation type="submission" date="2020-01" db="EMBL/GenBank/DDBJ databases">
        <authorList>
            <person name="Fang Y."/>
            <person name="Sun R."/>
            <person name="Nie L."/>
            <person name="He J."/>
            <person name="Hao L."/>
            <person name="Wang L."/>
            <person name="Su S."/>
            <person name="Lv E."/>
            <person name="Zhang Z."/>
            <person name="Xie R."/>
            <person name="Liu H."/>
        </authorList>
    </citation>
    <scope>NUCLEOTIDE SEQUENCE [LARGE SCALE GENOMIC DNA]</scope>
    <source>
        <strain evidence="5">XCT-53</strain>
    </source>
</reference>
<feature type="compositionally biased region" description="Basic and acidic residues" evidence="1">
    <location>
        <begin position="1"/>
        <end position="12"/>
    </location>
</feature>
<feature type="compositionally biased region" description="Low complexity" evidence="1">
    <location>
        <begin position="15"/>
        <end position="26"/>
    </location>
</feature>
<proteinExistence type="predicted"/>
<feature type="domain" description="GGDEF" evidence="3">
    <location>
        <begin position="333"/>
        <end position="466"/>
    </location>
</feature>
<feature type="region of interest" description="Disordered" evidence="1">
    <location>
        <begin position="1"/>
        <end position="31"/>
    </location>
</feature>
<dbReference type="InterPro" id="IPR003018">
    <property type="entry name" value="GAF"/>
</dbReference>
<evidence type="ECO:0000313" key="4">
    <source>
        <dbReference type="EMBL" id="NBN79170.1"/>
    </source>
</evidence>
<dbReference type="PANTHER" id="PTHR44757:SF2">
    <property type="entry name" value="BIOFILM ARCHITECTURE MAINTENANCE PROTEIN MBAA"/>
    <property type="match status" value="1"/>
</dbReference>
<dbReference type="SMART" id="SM00052">
    <property type="entry name" value="EAL"/>
    <property type="match status" value="1"/>
</dbReference>
<evidence type="ECO:0000313" key="5">
    <source>
        <dbReference type="Proteomes" id="UP000586722"/>
    </source>
</evidence>
<dbReference type="PROSITE" id="PS50883">
    <property type="entry name" value="EAL"/>
    <property type="match status" value="1"/>
</dbReference>
<dbReference type="Gene3D" id="3.30.70.270">
    <property type="match status" value="1"/>
</dbReference>
<dbReference type="RefSeq" id="WP_161708856.1">
    <property type="nucleotide sequence ID" value="NZ_JAABLQ010000001.1"/>
</dbReference>
<evidence type="ECO:0000259" key="3">
    <source>
        <dbReference type="PROSITE" id="PS50887"/>
    </source>
</evidence>
<dbReference type="InterPro" id="IPR043128">
    <property type="entry name" value="Rev_trsase/Diguanyl_cyclase"/>
</dbReference>
<dbReference type="Gene3D" id="3.20.20.450">
    <property type="entry name" value="EAL domain"/>
    <property type="match status" value="1"/>
</dbReference>
<dbReference type="AlphaFoldDB" id="A0A7X5JA97"/>
<dbReference type="InterPro" id="IPR029787">
    <property type="entry name" value="Nucleotide_cyclase"/>
</dbReference>
<name>A0A7X5JA97_9HYPH</name>
<dbReference type="SUPFAM" id="SSF55781">
    <property type="entry name" value="GAF domain-like"/>
    <property type="match status" value="1"/>
</dbReference>
<dbReference type="Pfam" id="PF00563">
    <property type="entry name" value="EAL"/>
    <property type="match status" value="1"/>
</dbReference>
<evidence type="ECO:0000256" key="1">
    <source>
        <dbReference type="SAM" id="MobiDB-lite"/>
    </source>
</evidence>
<keyword evidence="5" id="KW-1185">Reference proteome</keyword>
<dbReference type="InterPro" id="IPR035919">
    <property type="entry name" value="EAL_sf"/>
</dbReference>
<dbReference type="InterPro" id="IPR052155">
    <property type="entry name" value="Biofilm_reg_signaling"/>
</dbReference>
<gene>
    <name evidence="4" type="ORF">GWI72_12905</name>
</gene>
<protein>
    <submittedName>
        <fullName evidence="4">Diguanylate cyclase</fullName>
    </submittedName>
</protein>
<dbReference type="InterPro" id="IPR000160">
    <property type="entry name" value="GGDEF_dom"/>
</dbReference>
<organism evidence="4 5">
    <name type="scientific">Pannonibacter tanglangensis</name>
    <dbReference type="NCBI Taxonomy" id="2750084"/>
    <lineage>
        <taxon>Bacteria</taxon>
        <taxon>Pseudomonadati</taxon>
        <taxon>Pseudomonadota</taxon>
        <taxon>Alphaproteobacteria</taxon>
        <taxon>Hyphomicrobiales</taxon>
        <taxon>Stappiaceae</taxon>
        <taxon>Pannonibacter</taxon>
    </lineage>
</organism>
<dbReference type="InterPro" id="IPR029016">
    <property type="entry name" value="GAF-like_dom_sf"/>
</dbReference>
<dbReference type="Pfam" id="PF13185">
    <property type="entry name" value="GAF_2"/>
    <property type="match status" value="1"/>
</dbReference>
<dbReference type="Pfam" id="PF00990">
    <property type="entry name" value="GGDEF"/>
    <property type="match status" value="1"/>
</dbReference>
<dbReference type="NCBIfam" id="TIGR00254">
    <property type="entry name" value="GGDEF"/>
    <property type="match status" value="1"/>
</dbReference>
<dbReference type="Gene3D" id="3.30.450.40">
    <property type="match status" value="1"/>
</dbReference>
<sequence>MKRHPFPTDDKSPQAPAAGTAAGRPAETSQNGRVQSLLAALEDQGDIDLKALAELARGIAGCARGFVAILEGAQTIVVNAGAGGTLVLNTSETLCSHVVRQGKPVEYPDLRLEPHLADHPSLAAGLCFYAGFPLRDVDGDIIASLCVQDHAPRPGGLDDGTRAMLSHLGLIASRVLITRNHTTWLRDFLDIASDWVWEHDPVHGITFLPTEVNTPARKAQSEGDAEPLTYEASPELLALLANHDPAQPLRDRRYQTMHRGQMHSISITARARYGRDGSFLGYRGICRDVTVEEESRRQMEYLARHDPLTGLANRIGFKSAVDAAFSEWQDSGDPATLLLLDLDNFKVINDTYGHAAGDELLKVLAGRLQACVSSDATIARLGGDEFAILDPALRSDLGIEDCAATLVRALSDPVHVDGRSVSCGVSIGIALLPRDGGTPDQLLGNADLALYAAKSEGRGRFKQFQLPMRERIDNLDRLKRGVLRARQDGALDIGLREIRSLADNSLIGAHAVAVWNRPDGSRRVLDQLHDELGSSREALDLGCWLLEESAMLARAWQAVARRPLRLRVGLAPAQLAEPGLPMRVRAILARATLAPETLQIDLSAGMLAALTPDMQASLRQMKADGVRIGLTGYGRGATTAAQLLAAGVDRVGLNLTSAGQTVDSDPHRLAQALARLALDLGIAVSADGVTSRAEERTLALAGADEFLLATTAPLKPQAAFLRLLSRQDGGLDAPVATASAM</sequence>
<accession>A0A7X5JA97</accession>
<dbReference type="SMART" id="SM00267">
    <property type="entry name" value="GGDEF"/>
    <property type="match status" value="1"/>
</dbReference>
<dbReference type="InterPro" id="IPR001633">
    <property type="entry name" value="EAL_dom"/>
</dbReference>
<comment type="caution">
    <text evidence="4">The sequence shown here is derived from an EMBL/GenBank/DDBJ whole genome shotgun (WGS) entry which is preliminary data.</text>
</comment>